<dbReference type="Proteomes" id="UP000184089">
    <property type="component" value="Unassembled WGS sequence"/>
</dbReference>
<dbReference type="RefSeq" id="WP_044992328.1">
    <property type="nucleotide sequence ID" value="NZ_FQVY01000001.1"/>
</dbReference>
<evidence type="ECO:0000313" key="4">
    <source>
        <dbReference type="Proteomes" id="UP000474718"/>
    </source>
</evidence>
<sequence>MIVKTAYTEDLQSRIRYDLIREYRELNEIYYIGYGFEVTSCESGESRRIADFTSLSRRAEKVFQLLVDCKVAPLQLQYVLEDLL</sequence>
<dbReference type="Pfam" id="PF20124">
    <property type="entry name" value="DUF6514"/>
    <property type="match status" value="1"/>
</dbReference>
<reference evidence="1 4" key="3">
    <citation type="journal article" date="2019" name="Nat. Med.">
        <title>A library of human gut bacterial isolates paired with longitudinal multiomics data enables mechanistic microbiome research.</title>
        <authorList>
            <person name="Poyet M."/>
            <person name="Groussin M."/>
            <person name="Gibbons S.M."/>
            <person name="Avila-Pacheco J."/>
            <person name="Jiang X."/>
            <person name="Kearney S.M."/>
            <person name="Perrotta A.R."/>
            <person name="Berdy B."/>
            <person name="Zhao S."/>
            <person name="Lieberman T.D."/>
            <person name="Swanson P.K."/>
            <person name="Smith M."/>
            <person name="Roesemann S."/>
            <person name="Alexander J.E."/>
            <person name="Rich S.A."/>
            <person name="Livny J."/>
            <person name="Vlamakis H."/>
            <person name="Clish C."/>
            <person name="Bullock K."/>
            <person name="Deik A."/>
            <person name="Scott J."/>
            <person name="Pierce K.A."/>
            <person name="Xavier R.J."/>
            <person name="Alm E.J."/>
        </authorList>
    </citation>
    <scope>NUCLEOTIDE SEQUENCE [LARGE SCALE GENOMIC DNA]</scope>
    <source>
        <strain evidence="1 4">BIOML-A2</strain>
    </source>
</reference>
<reference evidence="3" key="2">
    <citation type="submission" date="2016-11" db="EMBL/GenBank/DDBJ databases">
        <authorList>
            <person name="Jaros S."/>
            <person name="Januszkiewicz K."/>
            <person name="Wedrychowicz H."/>
        </authorList>
    </citation>
    <scope>NUCLEOTIDE SEQUENCE [LARGE SCALE GENOMIC DNA]</scope>
    <source>
        <strain evidence="3">DSM 4029</strain>
    </source>
</reference>
<gene>
    <name evidence="1" type="ORF">GT747_07160</name>
    <name evidence="2" type="ORF">SAMN05444424_0636</name>
</gene>
<evidence type="ECO:0000313" key="2">
    <source>
        <dbReference type="EMBL" id="SHF77447.1"/>
    </source>
</evidence>
<accession>A0AAQ1MBU5</accession>
<dbReference type="EMBL" id="FQVY01000001">
    <property type="protein sequence ID" value="SHF77447.1"/>
    <property type="molecule type" value="Genomic_DNA"/>
</dbReference>
<keyword evidence="4" id="KW-1185">Reference proteome</keyword>
<evidence type="ECO:0000313" key="3">
    <source>
        <dbReference type="Proteomes" id="UP000184089"/>
    </source>
</evidence>
<evidence type="ECO:0000313" key="1">
    <source>
        <dbReference type="EMBL" id="MZL69536.1"/>
    </source>
</evidence>
<name>A0AAQ1MBU5_9FIRM</name>
<dbReference type="Proteomes" id="UP000474718">
    <property type="component" value="Unassembled WGS sequence"/>
</dbReference>
<reference evidence="2" key="1">
    <citation type="submission" date="2016-11" db="EMBL/GenBank/DDBJ databases">
        <authorList>
            <person name="Varghese N."/>
            <person name="Submissions S."/>
        </authorList>
    </citation>
    <scope>NUCLEOTIDE SEQUENCE</scope>
    <source>
        <strain evidence="2">DSM 4029</strain>
    </source>
</reference>
<proteinExistence type="predicted"/>
<protein>
    <submittedName>
        <fullName evidence="2">Uncharacterized protein</fullName>
    </submittedName>
</protein>
<organism evidence="2 3">
    <name type="scientific">Bittarella massiliensis</name>
    <name type="common">ex Durand et al. 2017</name>
    <dbReference type="NCBI Taxonomy" id="1720313"/>
    <lineage>
        <taxon>Bacteria</taxon>
        <taxon>Bacillati</taxon>
        <taxon>Bacillota</taxon>
        <taxon>Clostridia</taxon>
        <taxon>Eubacteriales</taxon>
        <taxon>Oscillospiraceae</taxon>
        <taxon>Bittarella (ex Durand et al. 2017)</taxon>
    </lineage>
</organism>
<dbReference type="InterPro" id="IPR017016">
    <property type="entry name" value="UCP033595"/>
</dbReference>
<comment type="caution">
    <text evidence="2">The sequence shown here is derived from an EMBL/GenBank/DDBJ whole genome shotgun (WGS) entry which is preliminary data.</text>
</comment>
<dbReference type="EMBL" id="WWVX01000004">
    <property type="protein sequence ID" value="MZL69536.1"/>
    <property type="molecule type" value="Genomic_DNA"/>
</dbReference>
<dbReference type="AlphaFoldDB" id="A0AAQ1MBU5"/>